<dbReference type="PANTHER" id="PTHR31286">
    <property type="entry name" value="GLYCINE-RICH CELL WALL STRUCTURAL PROTEIN 1.8-LIKE"/>
    <property type="match status" value="1"/>
</dbReference>
<dbReference type="InterPro" id="IPR025558">
    <property type="entry name" value="DUF4283"/>
</dbReference>
<gene>
    <name evidence="3" type="ORF">F2Q69_00014378</name>
</gene>
<feature type="region of interest" description="Disordered" evidence="1">
    <location>
        <begin position="1"/>
        <end position="55"/>
    </location>
</feature>
<sequence>MGVKNRQPSQTSAHPVASAVSESSPVVYTKPEDSSLDLPGSVPKDSSQVSSPKHNSSLDFAKLLIPNNTTFTEAPSLVSPDKEPPTPVSPGNLKSPVKTMASRIRESAQLEELGEPSQHISGAPFVLIPDENLAAAKDFVYARFHGDAPEMGRVIGVVNAIWARSGPRIFVHKIGPHTYLLKTPNMRTREILLSRNVWMIAGYPMFVAPWSPEFEPEQPQLTSAVVPVELRGVPYLLFNRQSLSRLATAIGKPISLAPETERKENFKVARLWVKVNLMEELPTRLVSGFSNGRETEISVAYPWLPSKCQTCGKYGHDTLACSNRSTRGAKDTQASIGRDPKPARSRSRGPKASSSSRSGRLQHARRMENVIYRVKDPKQSLSITEMENGHLPLHEATTSEVTPVQDVEKNSPPGPDKDIIPDLPGASSEAVQEAPLTQDHQFPLSIQSISLDRQFGQTSVVVFHEDIVGDSAALSDQREDSSSPFFLVNNKKSSRKATKP</sequence>
<evidence type="ECO:0000313" key="3">
    <source>
        <dbReference type="EMBL" id="KAF3556069.1"/>
    </source>
</evidence>
<feature type="compositionally biased region" description="Low complexity" evidence="1">
    <location>
        <begin position="12"/>
        <end position="27"/>
    </location>
</feature>
<reference evidence="3" key="1">
    <citation type="submission" date="2019-12" db="EMBL/GenBank/DDBJ databases">
        <title>Genome sequencing and annotation of Brassica cretica.</title>
        <authorList>
            <person name="Studholme D.J."/>
            <person name="Sarris P."/>
        </authorList>
    </citation>
    <scope>NUCLEOTIDE SEQUENCE</scope>
    <source>
        <strain evidence="3">PFS-109/04</strain>
        <tissue evidence="3">Leaf</tissue>
    </source>
</reference>
<name>A0A8S9QZX4_BRACR</name>
<feature type="domain" description="DUF4283" evidence="2">
    <location>
        <begin position="135"/>
        <end position="218"/>
    </location>
</feature>
<dbReference type="InterPro" id="IPR040256">
    <property type="entry name" value="At4g02000-like"/>
</dbReference>
<dbReference type="EMBL" id="QGKX02000996">
    <property type="protein sequence ID" value="KAF3556069.1"/>
    <property type="molecule type" value="Genomic_DNA"/>
</dbReference>
<feature type="compositionally biased region" description="Low complexity" evidence="1">
    <location>
        <begin position="350"/>
        <end position="359"/>
    </location>
</feature>
<feature type="compositionally biased region" description="Polar residues" evidence="1">
    <location>
        <begin position="1"/>
        <end position="11"/>
    </location>
</feature>
<comment type="caution">
    <text evidence="3">The sequence shown here is derived from an EMBL/GenBank/DDBJ whole genome shotgun (WGS) entry which is preliminary data.</text>
</comment>
<dbReference type="Pfam" id="PF14111">
    <property type="entry name" value="DUF4283"/>
    <property type="match status" value="1"/>
</dbReference>
<evidence type="ECO:0000256" key="1">
    <source>
        <dbReference type="SAM" id="MobiDB-lite"/>
    </source>
</evidence>
<feature type="region of interest" description="Disordered" evidence="1">
    <location>
        <begin position="394"/>
        <end position="435"/>
    </location>
</feature>
<feature type="compositionally biased region" description="Polar residues" evidence="1">
    <location>
        <begin position="44"/>
        <end position="55"/>
    </location>
</feature>
<dbReference type="PANTHER" id="PTHR31286:SF154">
    <property type="entry name" value="CCHC-TYPE DOMAIN-CONTAINING PROTEIN"/>
    <property type="match status" value="1"/>
</dbReference>
<proteinExistence type="predicted"/>
<feature type="region of interest" description="Disordered" evidence="1">
    <location>
        <begin position="319"/>
        <end position="373"/>
    </location>
</feature>
<feature type="region of interest" description="Disordered" evidence="1">
    <location>
        <begin position="72"/>
        <end position="97"/>
    </location>
</feature>
<feature type="region of interest" description="Disordered" evidence="1">
    <location>
        <begin position="474"/>
        <end position="500"/>
    </location>
</feature>
<dbReference type="Proteomes" id="UP000712600">
    <property type="component" value="Unassembled WGS sequence"/>
</dbReference>
<evidence type="ECO:0000259" key="2">
    <source>
        <dbReference type="Pfam" id="PF14111"/>
    </source>
</evidence>
<dbReference type="AlphaFoldDB" id="A0A8S9QZX4"/>
<protein>
    <recommendedName>
        <fullName evidence="2">DUF4283 domain-containing protein</fullName>
    </recommendedName>
</protein>
<evidence type="ECO:0000313" key="4">
    <source>
        <dbReference type="Proteomes" id="UP000712600"/>
    </source>
</evidence>
<accession>A0A8S9QZX4</accession>
<organism evidence="3 4">
    <name type="scientific">Brassica cretica</name>
    <name type="common">Mustard</name>
    <dbReference type="NCBI Taxonomy" id="69181"/>
    <lineage>
        <taxon>Eukaryota</taxon>
        <taxon>Viridiplantae</taxon>
        <taxon>Streptophyta</taxon>
        <taxon>Embryophyta</taxon>
        <taxon>Tracheophyta</taxon>
        <taxon>Spermatophyta</taxon>
        <taxon>Magnoliopsida</taxon>
        <taxon>eudicotyledons</taxon>
        <taxon>Gunneridae</taxon>
        <taxon>Pentapetalae</taxon>
        <taxon>rosids</taxon>
        <taxon>malvids</taxon>
        <taxon>Brassicales</taxon>
        <taxon>Brassicaceae</taxon>
        <taxon>Brassiceae</taxon>
        <taxon>Brassica</taxon>
    </lineage>
</organism>